<evidence type="ECO:0000313" key="3">
    <source>
        <dbReference type="Proteomes" id="UP000580250"/>
    </source>
</evidence>
<feature type="domain" description="Metaxin glutathione S-transferase" evidence="1">
    <location>
        <begin position="321"/>
        <end position="374"/>
    </location>
</feature>
<gene>
    <name evidence="2" type="ORF">MENT_LOCUS40387</name>
</gene>
<name>A0A6V7WLA5_MELEN</name>
<dbReference type="InterPro" id="IPR033468">
    <property type="entry name" value="Metaxin_GST"/>
</dbReference>
<accession>A0A6V7WLA5</accession>
<reference evidence="2 3" key="1">
    <citation type="submission" date="2020-08" db="EMBL/GenBank/DDBJ databases">
        <authorList>
            <person name="Koutsovoulos G."/>
            <person name="Danchin GJ E."/>
        </authorList>
    </citation>
    <scope>NUCLEOTIDE SEQUENCE [LARGE SCALE GENOMIC DNA]</scope>
</reference>
<dbReference type="Pfam" id="PF17171">
    <property type="entry name" value="GST_C_6"/>
    <property type="match status" value="1"/>
</dbReference>
<dbReference type="Proteomes" id="UP000580250">
    <property type="component" value="Unassembled WGS sequence"/>
</dbReference>
<dbReference type="SUPFAM" id="SSF47616">
    <property type="entry name" value="GST C-terminal domain-like"/>
    <property type="match status" value="1"/>
</dbReference>
<organism evidence="2 3">
    <name type="scientific">Meloidogyne enterolobii</name>
    <name type="common">Root-knot nematode worm</name>
    <name type="synonym">Meloidogyne mayaguensis</name>
    <dbReference type="NCBI Taxonomy" id="390850"/>
    <lineage>
        <taxon>Eukaryota</taxon>
        <taxon>Metazoa</taxon>
        <taxon>Ecdysozoa</taxon>
        <taxon>Nematoda</taxon>
        <taxon>Chromadorea</taxon>
        <taxon>Rhabditida</taxon>
        <taxon>Tylenchina</taxon>
        <taxon>Tylenchomorpha</taxon>
        <taxon>Tylenchoidea</taxon>
        <taxon>Meloidogynidae</taxon>
        <taxon>Meloidogyninae</taxon>
        <taxon>Meloidogyne</taxon>
    </lineage>
</organism>
<dbReference type="AlphaFoldDB" id="A0A6V7WLA5"/>
<evidence type="ECO:0000313" key="2">
    <source>
        <dbReference type="EMBL" id="CAD2187783.1"/>
    </source>
</evidence>
<dbReference type="InterPro" id="IPR036282">
    <property type="entry name" value="Glutathione-S-Trfase_C_sf"/>
</dbReference>
<evidence type="ECO:0000259" key="1">
    <source>
        <dbReference type="Pfam" id="PF17171"/>
    </source>
</evidence>
<proteinExistence type="predicted"/>
<sequence>MIYFSILLCDRVNCNKKKETSELSNTSTSASKGGLEFLMTDPGVREQVIPAMGMSDLKLDLGTDFGIGTTFTVKGIETEQNFILKGVYERFWRDYFELARINGEEIPEGKMKKMKQVVDETLDDEKINLNDNEEIEAETSQNSNGAQVMDEIPTYNYLEGKIKEENKEENNNIIGLENINFEGSSNSVREKDWGSNIAESSTTKIKNEKDFVEIMNENKLNIIFDEEANNYYNYLIGERTFEEKKKIFNKKYFNGYLNGYWSEFAKTMETLISWNIREYFINGERSLEKRLNLYLQKKDLIKMTDHQIIQTFLKEIEKNKIKEKIEKNKFLFGDNPTKADASLFAILVQFFETPLNIESLKELFQMKKDSLNIYISEEDTKTIEILYKYVQNVKESLGYNDEDWKKLTDEKEKWPLNLDNNEINVSNDDNSKYNGPFNIETNDLEGFEKIFDKELENEDLWKLSRSRFVQEVGKKETTEFENIVLKIVYINIFHKSKGVLTMLAAIAYKIYVYLVETNKFQNEYISRLMLVEAAAYICNIGNDKSENDGSKCREKHRADWDKWYTWRKSLNQNTEPINEDLLHSLKSETRKLVKEAIIEENKRLISENVHEAVKEAINLQQIEDINKKKK</sequence>
<comment type="caution">
    <text evidence="2">The sequence shown here is derived from an EMBL/GenBank/DDBJ whole genome shotgun (WGS) entry which is preliminary data.</text>
</comment>
<dbReference type="EMBL" id="CAJEWN010000654">
    <property type="protein sequence ID" value="CAD2187783.1"/>
    <property type="molecule type" value="Genomic_DNA"/>
</dbReference>
<protein>
    <recommendedName>
        <fullName evidence="1">Metaxin glutathione S-transferase domain-containing protein</fullName>
    </recommendedName>
</protein>